<evidence type="ECO:0000256" key="3">
    <source>
        <dbReference type="ARBA" id="ARBA00022723"/>
    </source>
</evidence>
<dbReference type="PROSITE" id="PS51257">
    <property type="entry name" value="PROKAR_LIPOPROTEIN"/>
    <property type="match status" value="1"/>
</dbReference>
<keyword evidence="4 6" id="KW-0732">Signal</keyword>
<reference evidence="7" key="1">
    <citation type="submission" date="2008-12" db="EMBL/GenBank/DDBJ databases">
        <title>Complete sequence of Chloroflexus aggregans DSM 9485.</title>
        <authorList>
            <consortium name="US DOE Joint Genome Institute"/>
            <person name="Lucas S."/>
            <person name="Copeland A."/>
            <person name="Lapidus A."/>
            <person name="Glavina del Rio T."/>
            <person name="Dalin E."/>
            <person name="Tice H."/>
            <person name="Pitluck S."/>
            <person name="Foster B."/>
            <person name="Larimer F."/>
            <person name="Land M."/>
            <person name="Hauser L."/>
            <person name="Kyrpides N."/>
            <person name="Mikhailova N."/>
            <person name="Bryant D."/>
            <person name="Richardson P."/>
        </authorList>
    </citation>
    <scope>NUCLEOTIDE SEQUENCE</scope>
    <source>
        <strain evidence="7">DSM 9485</strain>
    </source>
</reference>
<dbReference type="OrthoDB" id="9785015at2"/>
<protein>
    <submittedName>
        <fullName evidence="7">Molybdenum ABC transporter, periplasmic molybdate-binding protein</fullName>
    </submittedName>
</protein>
<dbReference type="EMBL" id="CP001337">
    <property type="protein sequence ID" value="ACL24277.1"/>
    <property type="molecule type" value="Genomic_DNA"/>
</dbReference>
<evidence type="ECO:0000256" key="5">
    <source>
        <dbReference type="PIRSR" id="PIRSR004846-1"/>
    </source>
</evidence>
<keyword evidence="8" id="KW-1185">Reference proteome</keyword>
<dbReference type="STRING" id="326427.Cagg_1370"/>
<evidence type="ECO:0000313" key="7">
    <source>
        <dbReference type="EMBL" id="ACL24277.1"/>
    </source>
</evidence>
<dbReference type="InterPro" id="IPR050682">
    <property type="entry name" value="ModA/WtpA"/>
</dbReference>
<dbReference type="GO" id="GO:0046872">
    <property type="term" value="F:metal ion binding"/>
    <property type="evidence" value="ECO:0007669"/>
    <property type="project" value="UniProtKB-KW"/>
</dbReference>
<dbReference type="InterPro" id="IPR005950">
    <property type="entry name" value="ModA"/>
</dbReference>
<dbReference type="FunFam" id="3.40.190.10:FF:000035">
    <property type="entry name" value="Molybdate ABC transporter substrate-binding protein"/>
    <property type="match status" value="1"/>
</dbReference>
<dbReference type="GO" id="GO:0015689">
    <property type="term" value="P:molybdate ion transport"/>
    <property type="evidence" value="ECO:0007669"/>
    <property type="project" value="InterPro"/>
</dbReference>
<evidence type="ECO:0000256" key="6">
    <source>
        <dbReference type="SAM" id="SignalP"/>
    </source>
</evidence>
<accession>B8G8L5</accession>
<evidence type="ECO:0000313" key="8">
    <source>
        <dbReference type="Proteomes" id="UP000002508"/>
    </source>
</evidence>
<organism evidence="7 8">
    <name type="scientific">Chloroflexus aggregans (strain MD-66 / DSM 9485)</name>
    <dbReference type="NCBI Taxonomy" id="326427"/>
    <lineage>
        <taxon>Bacteria</taxon>
        <taxon>Bacillati</taxon>
        <taxon>Chloroflexota</taxon>
        <taxon>Chloroflexia</taxon>
        <taxon>Chloroflexales</taxon>
        <taxon>Chloroflexineae</taxon>
        <taxon>Chloroflexaceae</taxon>
        <taxon>Chloroflexus</taxon>
    </lineage>
</organism>
<dbReference type="PROSITE" id="PS00430">
    <property type="entry name" value="TONB_DEPENDENT_REC_1"/>
    <property type="match status" value="1"/>
</dbReference>
<name>B8G8L5_CHLAD</name>
<evidence type="ECO:0000256" key="2">
    <source>
        <dbReference type="ARBA" id="ARBA00022505"/>
    </source>
</evidence>
<dbReference type="InterPro" id="IPR044084">
    <property type="entry name" value="AvModA-like_subst-bd"/>
</dbReference>
<dbReference type="SUPFAM" id="SSF53850">
    <property type="entry name" value="Periplasmic binding protein-like II"/>
    <property type="match status" value="1"/>
</dbReference>
<keyword evidence="3 5" id="KW-0479">Metal-binding</keyword>
<dbReference type="AlphaFoldDB" id="B8G8L5"/>
<dbReference type="HOGENOM" id="CLU_065520_1_0_0"/>
<evidence type="ECO:0000256" key="4">
    <source>
        <dbReference type="ARBA" id="ARBA00022729"/>
    </source>
</evidence>
<dbReference type="PIRSF" id="PIRSF004846">
    <property type="entry name" value="ModA"/>
    <property type="match status" value="1"/>
</dbReference>
<feature type="chain" id="PRO_5002872802" evidence="6">
    <location>
        <begin position="22"/>
        <end position="262"/>
    </location>
</feature>
<dbReference type="Gene3D" id="3.40.190.10">
    <property type="entry name" value="Periplasmic binding protein-like II"/>
    <property type="match status" value="2"/>
</dbReference>
<dbReference type="PANTHER" id="PTHR30632">
    <property type="entry name" value="MOLYBDATE-BINDING PERIPLASMIC PROTEIN"/>
    <property type="match status" value="1"/>
</dbReference>
<gene>
    <name evidence="7" type="ordered locus">Cagg_1370</name>
</gene>
<dbReference type="InterPro" id="IPR010916">
    <property type="entry name" value="TonB_box_CS"/>
</dbReference>
<dbReference type="GO" id="GO:0030973">
    <property type="term" value="F:molybdate ion binding"/>
    <property type="evidence" value="ECO:0007669"/>
    <property type="project" value="InterPro"/>
</dbReference>
<dbReference type="Proteomes" id="UP000002508">
    <property type="component" value="Chromosome"/>
</dbReference>
<feature type="binding site" evidence="5">
    <location>
        <position position="63"/>
    </location>
    <ligand>
        <name>molybdate</name>
        <dbReference type="ChEBI" id="CHEBI:36264"/>
    </ligand>
</feature>
<proteinExistence type="inferred from homology"/>
<dbReference type="KEGG" id="cag:Cagg_1370"/>
<comment type="similarity">
    <text evidence="1">Belongs to the bacterial solute-binding protein ModA family.</text>
</comment>
<feature type="signal peptide" evidence="6">
    <location>
        <begin position="1"/>
        <end position="21"/>
    </location>
</feature>
<dbReference type="Pfam" id="PF13531">
    <property type="entry name" value="SBP_bac_11"/>
    <property type="match status" value="1"/>
</dbReference>
<dbReference type="CDD" id="cd13539">
    <property type="entry name" value="PBP2_AvModA"/>
    <property type="match status" value="1"/>
</dbReference>
<sequence>MIRRMLLILLLSLTACSTSQAIATKPVELTVAAASDLTPAFKEIGSLFTERTGIQVVFNFGSTGQLAQQIERGAPFDIFYAANKSFIEELATNGVIDPNTMTVYAQGRITIWTRADQPLRPQQLSDLLDPAYKRIAIANPEHAPYGQAAREALERAGVWDQLKDRLVFGENIAQTLTIADTGNVEVAIVALSLSVQSSGRWVLIPAELHPDHPLIQMAAVVKGTKHADVARQFMEFVNSPDGHKIMKKYGFILPGEIVEPTR</sequence>
<feature type="binding site" evidence="5">
    <location>
        <position position="172"/>
    </location>
    <ligand>
        <name>molybdate</name>
        <dbReference type="ChEBI" id="CHEBI:36264"/>
    </ligand>
</feature>
<dbReference type="PANTHER" id="PTHR30632:SF14">
    <property type="entry name" value="TUNGSTATE_MOLYBDATE_CHROMATE-BINDING PROTEIN MODA"/>
    <property type="match status" value="1"/>
</dbReference>
<dbReference type="RefSeq" id="WP_012616641.1">
    <property type="nucleotide sequence ID" value="NC_011831.1"/>
</dbReference>
<keyword evidence="2 5" id="KW-0500">Molybdenum</keyword>
<dbReference type="eggNOG" id="COG0725">
    <property type="taxonomic scope" value="Bacteria"/>
</dbReference>
<dbReference type="GO" id="GO:1901359">
    <property type="term" value="F:tungstate binding"/>
    <property type="evidence" value="ECO:0007669"/>
    <property type="project" value="UniProtKB-ARBA"/>
</dbReference>
<dbReference type="NCBIfam" id="TIGR01256">
    <property type="entry name" value="modA"/>
    <property type="match status" value="1"/>
</dbReference>
<evidence type="ECO:0000256" key="1">
    <source>
        <dbReference type="ARBA" id="ARBA00009175"/>
    </source>
</evidence>